<dbReference type="InterPro" id="IPR001296">
    <property type="entry name" value="Glyco_trans_1"/>
</dbReference>
<evidence type="ECO:0000313" key="3">
    <source>
        <dbReference type="Proteomes" id="UP001247620"/>
    </source>
</evidence>
<sequence>MIRVAFLINFSKEYKGGINYIKNLLYTNCITKFPDLEFYVFVPSNIEQEYIDLFSPYAKVIYTDIFKTFTIPWFLNKAFNRAFKYQLPLYMLFKKHKINVVSHSFFWGNYRSLKLINWIPDFQRLHFPELWTKEQLDNITNIDNNIVKYSDVVILSSYDALNDYKKFVPEKLRKARVLQFVSQPGSISDVNKLYPQVRKKYNLLDEFFYLPNQFWSHKNHIVVLKAINLMVKSGLNPILVTTGVMNDFRGNNQNLVIIKDYIEKNNLTKNILLLGLIPYNEVLILMRKCVAVINPSFFEGWSSTIEEAKSIGKTVVLSDIPVHHEQNPNHAFYFNPRDEKELAHILTNLWSNRDVLLIEPTEKIKEELKDELLRRTRAFSENYYKIIKSLMQNN</sequence>
<dbReference type="PANTHER" id="PTHR46401:SF8">
    <property type="entry name" value="BLL6006 PROTEIN"/>
    <property type="match status" value="1"/>
</dbReference>
<dbReference type="PANTHER" id="PTHR46401">
    <property type="entry name" value="GLYCOSYLTRANSFERASE WBBK-RELATED"/>
    <property type="match status" value="1"/>
</dbReference>
<organism evidence="2 3">
    <name type="scientific">Mucilaginibacter pocheonensis</name>
    <dbReference type="NCBI Taxonomy" id="398050"/>
    <lineage>
        <taxon>Bacteria</taxon>
        <taxon>Pseudomonadati</taxon>
        <taxon>Bacteroidota</taxon>
        <taxon>Sphingobacteriia</taxon>
        <taxon>Sphingobacteriales</taxon>
        <taxon>Sphingobacteriaceae</taxon>
        <taxon>Mucilaginibacter</taxon>
    </lineage>
</organism>
<dbReference type="Pfam" id="PF00534">
    <property type="entry name" value="Glycos_transf_1"/>
    <property type="match status" value="1"/>
</dbReference>
<dbReference type="EMBL" id="JAVDUU010000001">
    <property type="protein sequence ID" value="MDR6941178.1"/>
    <property type="molecule type" value="Genomic_DNA"/>
</dbReference>
<evidence type="ECO:0000259" key="1">
    <source>
        <dbReference type="Pfam" id="PF00534"/>
    </source>
</evidence>
<dbReference type="SUPFAM" id="SSF53756">
    <property type="entry name" value="UDP-Glycosyltransferase/glycogen phosphorylase"/>
    <property type="match status" value="1"/>
</dbReference>
<keyword evidence="3" id="KW-1185">Reference proteome</keyword>
<evidence type="ECO:0000313" key="2">
    <source>
        <dbReference type="EMBL" id="MDR6941178.1"/>
    </source>
</evidence>
<dbReference type="RefSeq" id="WP_310092622.1">
    <property type="nucleotide sequence ID" value="NZ_JAVDUU010000001.1"/>
</dbReference>
<name>A0ABU1T700_9SPHI</name>
<reference evidence="2 3" key="1">
    <citation type="submission" date="2023-07" db="EMBL/GenBank/DDBJ databases">
        <title>Sorghum-associated microbial communities from plants grown in Nebraska, USA.</title>
        <authorList>
            <person name="Schachtman D."/>
        </authorList>
    </citation>
    <scope>NUCLEOTIDE SEQUENCE [LARGE SCALE GENOMIC DNA]</scope>
    <source>
        <strain evidence="2 3">3262</strain>
    </source>
</reference>
<gene>
    <name evidence="2" type="ORF">J2W55_001006</name>
</gene>
<dbReference type="Gene3D" id="3.40.50.2000">
    <property type="entry name" value="Glycogen Phosphorylase B"/>
    <property type="match status" value="2"/>
</dbReference>
<protein>
    <recommendedName>
        <fullName evidence="1">Glycosyl transferase family 1 domain-containing protein</fullName>
    </recommendedName>
</protein>
<accession>A0ABU1T700</accession>
<feature type="domain" description="Glycosyl transferase family 1" evidence="1">
    <location>
        <begin position="207"/>
        <end position="353"/>
    </location>
</feature>
<proteinExistence type="predicted"/>
<dbReference type="Proteomes" id="UP001247620">
    <property type="component" value="Unassembled WGS sequence"/>
</dbReference>
<comment type="caution">
    <text evidence="2">The sequence shown here is derived from an EMBL/GenBank/DDBJ whole genome shotgun (WGS) entry which is preliminary data.</text>
</comment>